<keyword evidence="1" id="KW-0732">Signal</keyword>
<organism evidence="2 3">
    <name type="scientific">Aurantimonas endophytica</name>
    <dbReference type="NCBI Taxonomy" id="1522175"/>
    <lineage>
        <taxon>Bacteria</taxon>
        <taxon>Pseudomonadati</taxon>
        <taxon>Pseudomonadota</taxon>
        <taxon>Alphaproteobacteria</taxon>
        <taxon>Hyphomicrobiales</taxon>
        <taxon>Aurantimonadaceae</taxon>
        <taxon>Aurantimonas</taxon>
    </lineage>
</organism>
<dbReference type="AlphaFoldDB" id="A0A7W6H9L4"/>
<evidence type="ECO:0000313" key="3">
    <source>
        <dbReference type="Proteomes" id="UP000588647"/>
    </source>
</evidence>
<proteinExistence type="predicted"/>
<dbReference type="EMBL" id="JACIEM010000001">
    <property type="protein sequence ID" value="MBB4001121.1"/>
    <property type="molecule type" value="Genomic_DNA"/>
</dbReference>
<feature type="signal peptide" evidence="1">
    <location>
        <begin position="1"/>
        <end position="21"/>
    </location>
</feature>
<accession>A0A7W6H9L4</accession>
<dbReference type="Proteomes" id="UP000588647">
    <property type="component" value="Unassembled WGS sequence"/>
</dbReference>
<reference evidence="2 3" key="1">
    <citation type="submission" date="2020-08" db="EMBL/GenBank/DDBJ databases">
        <title>Genomic Encyclopedia of Type Strains, Phase IV (KMG-IV): sequencing the most valuable type-strain genomes for metagenomic binning, comparative biology and taxonomic classification.</title>
        <authorList>
            <person name="Goeker M."/>
        </authorList>
    </citation>
    <scope>NUCLEOTIDE SEQUENCE [LARGE SCALE GENOMIC DNA]</scope>
    <source>
        <strain evidence="2 3">DSM 103570</strain>
    </source>
</reference>
<evidence type="ECO:0000313" key="2">
    <source>
        <dbReference type="EMBL" id="MBB4001121.1"/>
    </source>
</evidence>
<protein>
    <submittedName>
        <fullName evidence="2">Uncharacterized protein</fullName>
    </submittedName>
</protein>
<keyword evidence="3" id="KW-1185">Reference proteome</keyword>
<evidence type="ECO:0000256" key="1">
    <source>
        <dbReference type="SAM" id="SignalP"/>
    </source>
</evidence>
<gene>
    <name evidence="2" type="ORF">GGR03_000168</name>
</gene>
<name>A0A7W6H9L4_9HYPH</name>
<feature type="chain" id="PRO_5031572831" evidence="1">
    <location>
        <begin position="22"/>
        <end position="236"/>
    </location>
</feature>
<sequence length="236" mass="27003">MKISVALAATAGFLAVTPSLAGGRPTACYEPVQAPALYSTVAEDVLVRPGRVVYDVVPARYGYATREVLVEPEQITSERIPAEYTTVARQVLLQREQVIRRSAPPVYRTVVETVMIEPARETWEWRVIKGKRVYCRIVLPARYGTRERTIVEPGESWDEVVPAEYGVEYVQVMLAPERYRQHVIPARYETVREQVVIEPEQTIAREIPAQYETRHRTVKVREERAGWRQVHLRGSC</sequence>
<dbReference type="RefSeq" id="WP_183205457.1">
    <property type="nucleotide sequence ID" value="NZ_JAAAMM010000001.1"/>
</dbReference>
<comment type="caution">
    <text evidence="2">The sequence shown here is derived from an EMBL/GenBank/DDBJ whole genome shotgun (WGS) entry which is preliminary data.</text>
</comment>